<evidence type="ECO:0000313" key="3">
    <source>
        <dbReference type="Proteomes" id="UP000305792"/>
    </source>
</evidence>
<protein>
    <submittedName>
        <fullName evidence="2">Uncharacterized protein</fullName>
    </submittedName>
</protein>
<dbReference type="AlphaFoldDB" id="A0A4S8PED4"/>
<organism evidence="2 3">
    <name type="scientific">Glycomyces paridis</name>
    <dbReference type="NCBI Taxonomy" id="2126555"/>
    <lineage>
        <taxon>Bacteria</taxon>
        <taxon>Bacillati</taxon>
        <taxon>Actinomycetota</taxon>
        <taxon>Actinomycetes</taxon>
        <taxon>Glycomycetales</taxon>
        <taxon>Glycomycetaceae</taxon>
        <taxon>Glycomyces</taxon>
    </lineage>
</organism>
<dbReference type="Proteomes" id="UP000305792">
    <property type="component" value="Unassembled WGS sequence"/>
</dbReference>
<gene>
    <name evidence="2" type="ORF">E9998_11595</name>
</gene>
<evidence type="ECO:0000313" key="2">
    <source>
        <dbReference type="EMBL" id="THV28738.1"/>
    </source>
</evidence>
<feature type="transmembrane region" description="Helical" evidence="1">
    <location>
        <begin position="14"/>
        <end position="33"/>
    </location>
</feature>
<comment type="caution">
    <text evidence="2">The sequence shown here is derived from an EMBL/GenBank/DDBJ whole genome shotgun (WGS) entry which is preliminary data.</text>
</comment>
<name>A0A4S8PED4_9ACTN</name>
<accession>A0A4S8PED4</accession>
<keyword evidence="3" id="KW-1185">Reference proteome</keyword>
<dbReference type="EMBL" id="STGX01000007">
    <property type="protein sequence ID" value="THV28738.1"/>
    <property type="molecule type" value="Genomic_DNA"/>
</dbReference>
<keyword evidence="1" id="KW-0812">Transmembrane</keyword>
<dbReference type="RefSeq" id="WP_136529845.1">
    <property type="nucleotide sequence ID" value="NZ_STGX01000007.1"/>
</dbReference>
<feature type="transmembrane region" description="Helical" evidence="1">
    <location>
        <begin position="218"/>
        <end position="237"/>
    </location>
</feature>
<reference evidence="2 3" key="1">
    <citation type="journal article" date="2018" name="Int. J. Syst. Evol. Microbiol.">
        <title>Glycomyces paridis sp. nov., isolated from the medicinal plant Paris polyphylla.</title>
        <authorList>
            <person name="Fang X.M."/>
            <person name="Bai J.L."/>
            <person name="Su J."/>
            <person name="Zhao L.L."/>
            <person name="Liu H.Y."/>
            <person name="Ma B.P."/>
            <person name="Zhang Y.Q."/>
            <person name="Yu L.Y."/>
        </authorList>
    </citation>
    <scope>NUCLEOTIDE SEQUENCE [LARGE SCALE GENOMIC DNA]</scope>
    <source>
        <strain evidence="2 3">CPCC 204357</strain>
    </source>
</reference>
<evidence type="ECO:0000256" key="1">
    <source>
        <dbReference type="SAM" id="Phobius"/>
    </source>
</evidence>
<proteinExistence type="predicted"/>
<keyword evidence="1" id="KW-1133">Transmembrane helix</keyword>
<keyword evidence="1" id="KW-0472">Membrane</keyword>
<feature type="transmembrane region" description="Helical" evidence="1">
    <location>
        <begin position="72"/>
        <end position="91"/>
    </location>
</feature>
<dbReference type="OrthoDB" id="5196183at2"/>
<sequence length="245" mass="27229">MTDRPPRWIPASDWWIELLLVPLALGTAFWALWHAAFLAQPGSLYGLGAGVLSGLWFLVLAFTDLNRYKNRAALLLIVPLILPIAVAWPAVADAAMRYRGIVEECPVASERTYEVTGKYGSHWEREYTLDCSQGEPEIAFSVPEPVETTEDYDYDYEFDSEFDYGDDGFGDPYDDYDFGDYSDEDDVPDSIEVEYDPKDLIGARADDFATESPSDPAGALYFAGFLALAAIGIRLAAARSRQHGP</sequence>
<feature type="transmembrane region" description="Helical" evidence="1">
    <location>
        <begin position="45"/>
        <end position="65"/>
    </location>
</feature>